<accession>A0A1K2HBX0</accession>
<dbReference type="RefSeq" id="WP_072427505.1">
    <property type="nucleotide sequence ID" value="NZ_FPKR01000003.1"/>
</dbReference>
<evidence type="ECO:0000313" key="1">
    <source>
        <dbReference type="EMBL" id="SFZ73770.1"/>
    </source>
</evidence>
<proteinExistence type="predicted"/>
<protein>
    <submittedName>
        <fullName evidence="1">Uncharacterized protein</fullName>
    </submittedName>
</protein>
<dbReference type="AlphaFoldDB" id="A0A1K2HBX0"/>
<sequence>MFERLRPRKPADANFKAARRLLPRLPELPIIAGLEALHDLLAEGLAQSPDAASARRLVELIAPAAESCAGQGLEALAGAEDNPARRDLTGQRLARLADLLAGACYAEAVRETRALEQGSGRLQELNRLAGGYFQWFGMACTARALLDPHAASQGWQGASQLYLALVRLGALSAQPQRAEQEPARSLAYLLLACDVFPQLDTAKDVAAAVQVCLLLSRHVWLAADFYRQTPLVQLPDALEAQRAVGWDGSGRVEPTLCYGLDDCLPALTALEMPLEATLLAALRHAWFERANRAPRPAVRKLGHAWLALDFMRIRGLLGQKQARRPANDPFLHRVALLDADEGGVALRMSAEVAAQAKGGLMALEMGSRGWWLAQMTRWQADGVNDVFLAGRWLGQKAEPLRVEVGGLVRQALYLPPASENAYQAALLFDEALPSALRNLLVDLGDGAQNIKLAAAEKLGARLLRYRILAQKQG</sequence>
<dbReference type="OrthoDB" id="9130999at2"/>
<dbReference type="EMBL" id="FPKR01000003">
    <property type="protein sequence ID" value="SFZ73770.1"/>
    <property type="molecule type" value="Genomic_DNA"/>
</dbReference>
<evidence type="ECO:0000313" key="2">
    <source>
        <dbReference type="Proteomes" id="UP000186513"/>
    </source>
</evidence>
<reference evidence="1 2" key="1">
    <citation type="submission" date="2016-11" db="EMBL/GenBank/DDBJ databases">
        <authorList>
            <person name="Jaros S."/>
            <person name="Januszkiewicz K."/>
            <person name="Wedrychowicz H."/>
        </authorList>
    </citation>
    <scope>NUCLEOTIDE SEQUENCE [LARGE SCALE GENOMIC DNA]</scope>
    <source>
        <strain evidence="1 2">DSM 18899</strain>
    </source>
</reference>
<gene>
    <name evidence="1" type="ORF">SAMN02745887_00976</name>
</gene>
<organism evidence="1 2">
    <name type="scientific">Chitinimonas taiwanensis DSM 18899</name>
    <dbReference type="NCBI Taxonomy" id="1121279"/>
    <lineage>
        <taxon>Bacteria</taxon>
        <taxon>Pseudomonadati</taxon>
        <taxon>Pseudomonadota</taxon>
        <taxon>Betaproteobacteria</taxon>
        <taxon>Neisseriales</taxon>
        <taxon>Chitinibacteraceae</taxon>
        <taxon>Chitinimonas</taxon>
    </lineage>
</organism>
<dbReference type="Proteomes" id="UP000186513">
    <property type="component" value="Unassembled WGS sequence"/>
</dbReference>
<dbReference type="STRING" id="1121279.SAMN02745887_00976"/>
<keyword evidence="2" id="KW-1185">Reference proteome</keyword>
<name>A0A1K2HBX0_9NEIS</name>